<keyword evidence="2" id="KW-0472">Membrane</keyword>
<sequence>MRTREQRWAARSARGWPRLRVFAILNGITGLLMGGVILWFTHGVLQFENFPAAGVPWIWRVLALTIAVLLPGILLSMGGYLVLAGATASNRAALAAGRARDVVRNASPPDEPPVVARRLADTTPPGVKIRAHALHGSDASNRYTRTLLGALPVQTPLALAPVGLGLILLVVATVYYAIGYGVPATVILLGVAYLAWKLWRGFSSYQAFSEADRAPARADDADTGPLPAVTMMHGSEATQPIPRQRATYDDAPPTCSTYRADDEQVAYETTDELPVIERIRDNYGDPKKMSASRRRLAERAERERLVMERRQRNRRSPDDLPPHTVTSVERHPDSDGQAGAVEQEQQRQQQRRYEQYLDEHQRMRQDRLRNASAKEPEEAPSLLGYAMTRWKSKRNGPANDR</sequence>
<evidence type="ECO:0000313" key="3">
    <source>
        <dbReference type="EMBL" id="GAA4693668.1"/>
    </source>
</evidence>
<evidence type="ECO:0000256" key="2">
    <source>
        <dbReference type="SAM" id="Phobius"/>
    </source>
</evidence>
<keyword evidence="2" id="KW-1133">Transmembrane helix</keyword>
<accession>A0ABP8WR39</accession>
<feature type="transmembrane region" description="Helical" evidence="2">
    <location>
        <begin position="21"/>
        <end position="45"/>
    </location>
</feature>
<feature type="region of interest" description="Disordered" evidence="1">
    <location>
        <begin position="277"/>
        <end position="401"/>
    </location>
</feature>
<comment type="caution">
    <text evidence="3">The sequence shown here is derived from an EMBL/GenBank/DDBJ whole genome shotgun (WGS) entry which is preliminary data.</text>
</comment>
<dbReference type="RefSeq" id="WP_345310693.1">
    <property type="nucleotide sequence ID" value="NZ_BAABLN010000009.1"/>
</dbReference>
<keyword evidence="2" id="KW-0812">Transmembrane</keyword>
<name>A0ABP8WR39_9MICC</name>
<feature type="compositionally biased region" description="Basic and acidic residues" evidence="1">
    <location>
        <begin position="351"/>
        <end position="377"/>
    </location>
</feature>
<reference evidence="4" key="1">
    <citation type="journal article" date="2019" name="Int. J. Syst. Evol. Microbiol.">
        <title>The Global Catalogue of Microorganisms (GCM) 10K type strain sequencing project: providing services to taxonomists for standard genome sequencing and annotation.</title>
        <authorList>
            <consortium name="The Broad Institute Genomics Platform"/>
            <consortium name="The Broad Institute Genome Sequencing Center for Infectious Disease"/>
            <person name="Wu L."/>
            <person name="Ma J."/>
        </authorList>
    </citation>
    <scope>NUCLEOTIDE SEQUENCE [LARGE SCALE GENOMIC DNA]</scope>
    <source>
        <strain evidence="4">JCM 18958</strain>
    </source>
</reference>
<dbReference type="Proteomes" id="UP001501446">
    <property type="component" value="Unassembled WGS sequence"/>
</dbReference>
<feature type="transmembrane region" description="Helical" evidence="2">
    <location>
        <begin position="57"/>
        <end position="83"/>
    </location>
</feature>
<evidence type="ECO:0000256" key="1">
    <source>
        <dbReference type="SAM" id="MobiDB-lite"/>
    </source>
</evidence>
<keyword evidence="4" id="KW-1185">Reference proteome</keyword>
<feature type="compositionally biased region" description="Basic and acidic residues" evidence="1">
    <location>
        <begin position="295"/>
        <end position="321"/>
    </location>
</feature>
<feature type="compositionally biased region" description="Basic and acidic residues" evidence="1">
    <location>
        <begin position="277"/>
        <end position="288"/>
    </location>
</feature>
<evidence type="ECO:0000313" key="4">
    <source>
        <dbReference type="Proteomes" id="UP001501446"/>
    </source>
</evidence>
<protein>
    <submittedName>
        <fullName evidence="3">Uncharacterized protein</fullName>
    </submittedName>
</protein>
<feature type="transmembrane region" description="Helical" evidence="2">
    <location>
        <begin position="177"/>
        <end position="196"/>
    </location>
</feature>
<organism evidence="3 4">
    <name type="scientific">Kocuria gwangalliensis</name>
    <dbReference type="NCBI Taxonomy" id="501592"/>
    <lineage>
        <taxon>Bacteria</taxon>
        <taxon>Bacillati</taxon>
        <taxon>Actinomycetota</taxon>
        <taxon>Actinomycetes</taxon>
        <taxon>Micrococcales</taxon>
        <taxon>Micrococcaceae</taxon>
        <taxon>Kocuria</taxon>
    </lineage>
</organism>
<dbReference type="EMBL" id="BAABLN010000009">
    <property type="protein sequence ID" value="GAA4693668.1"/>
    <property type="molecule type" value="Genomic_DNA"/>
</dbReference>
<proteinExistence type="predicted"/>
<feature type="transmembrane region" description="Helical" evidence="2">
    <location>
        <begin position="147"/>
        <end position="171"/>
    </location>
</feature>
<gene>
    <name evidence="3" type="ORF">GCM10025781_08850</name>
</gene>